<dbReference type="GO" id="GO:0046949">
    <property type="term" value="P:fatty-acyl-CoA biosynthetic process"/>
    <property type="evidence" value="ECO:0007669"/>
    <property type="project" value="TreeGrafter"/>
</dbReference>
<keyword evidence="16" id="KW-1185">Reference proteome</keyword>
<dbReference type="Pfam" id="PF00179">
    <property type="entry name" value="UQ_con"/>
    <property type="match status" value="1"/>
</dbReference>
<feature type="domain" description="Acyl-CoA dehydrogenase/oxidase N-terminal" evidence="14">
    <location>
        <begin position="54"/>
        <end position="165"/>
    </location>
</feature>
<keyword evidence="6" id="KW-0809">Transit peptide</keyword>
<comment type="cofactor">
    <cofactor evidence="1 9">
        <name>FAD</name>
        <dbReference type="ChEBI" id="CHEBI:57692"/>
    </cofactor>
</comment>
<dbReference type="GO" id="GO:0050660">
    <property type="term" value="F:flavin adenine dinucleotide binding"/>
    <property type="evidence" value="ECO:0007669"/>
    <property type="project" value="InterPro"/>
</dbReference>
<evidence type="ECO:0000256" key="4">
    <source>
        <dbReference type="ARBA" id="ARBA00022630"/>
    </source>
</evidence>
<feature type="region of interest" description="Disordered" evidence="10">
    <location>
        <begin position="240"/>
        <end position="269"/>
    </location>
</feature>
<dbReference type="GO" id="GO:0005743">
    <property type="term" value="C:mitochondrial inner membrane"/>
    <property type="evidence" value="ECO:0007669"/>
    <property type="project" value="TreeGrafter"/>
</dbReference>
<evidence type="ECO:0000256" key="6">
    <source>
        <dbReference type="ARBA" id="ARBA00022946"/>
    </source>
</evidence>
<feature type="domain" description="UBC core" evidence="11">
    <location>
        <begin position="561"/>
        <end position="600"/>
    </location>
</feature>
<dbReference type="SUPFAM" id="SSF54495">
    <property type="entry name" value="UBC-like"/>
    <property type="match status" value="1"/>
</dbReference>
<comment type="similarity">
    <text evidence="3 9">Belongs to the acyl-CoA dehydrogenase family.</text>
</comment>
<dbReference type="GO" id="GO:0033539">
    <property type="term" value="P:fatty acid beta-oxidation using acyl-CoA dehydrogenase"/>
    <property type="evidence" value="ECO:0007669"/>
    <property type="project" value="TreeGrafter"/>
</dbReference>
<dbReference type="Pfam" id="PF02770">
    <property type="entry name" value="Acyl-CoA_dh_M"/>
    <property type="match status" value="1"/>
</dbReference>
<dbReference type="InterPro" id="IPR052033">
    <property type="entry name" value="Glutaryl-CoA_DH_mitochondrial"/>
</dbReference>
<dbReference type="Pfam" id="PF02771">
    <property type="entry name" value="Acyl-CoA_dh_N"/>
    <property type="match status" value="1"/>
</dbReference>
<dbReference type="InterPro" id="IPR016135">
    <property type="entry name" value="UBQ-conjugating_enzyme/RWD"/>
</dbReference>
<evidence type="ECO:0000256" key="8">
    <source>
        <dbReference type="ARBA" id="ARBA00023128"/>
    </source>
</evidence>
<gene>
    <name evidence="15" type="ORF">PPNO1_LOCUS7173</name>
</gene>
<dbReference type="InterPro" id="IPR013786">
    <property type="entry name" value="AcylCoA_DH/ox_N"/>
</dbReference>
<dbReference type="Gene3D" id="3.10.110.10">
    <property type="entry name" value="Ubiquitin Conjugating Enzyme"/>
    <property type="match status" value="1"/>
</dbReference>
<evidence type="ECO:0000259" key="14">
    <source>
        <dbReference type="Pfam" id="PF02771"/>
    </source>
</evidence>
<dbReference type="SUPFAM" id="SSF56645">
    <property type="entry name" value="Acyl-CoA dehydrogenase NM domain-like"/>
    <property type="match status" value="1"/>
</dbReference>
<dbReference type="OrthoDB" id="435240at2759"/>
<dbReference type="GO" id="GO:0000062">
    <property type="term" value="F:fatty-acyl-CoA binding"/>
    <property type="evidence" value="ECO:0007669"/>
    <property type="project" value="TreeGrafter"/>
</dbReference>
<evidence type="ECO:0000313" key="15">
    <source>
        <dbReference type="EMBL" id="CAI4217566.1"/>
    </source>
</evidence>
<keyword evidence="8" id="KW-0496">Mitochondrion</keyword>
<dbReference type="Gene3D" id="1.10.540.10">
    <property type="entry name" value="Acyl-CoA dehydrogenase/oxidase, N-terminal domain"/>
    <property type="match status" value="1"/>
</dbReference>
<evidence type="ECO:0000256" key="2">
    <source>
        <dbReference type="ARBA" id="ARBA00004305"/>
    </source>
</evidence>
<dbReference type="Gene3D" id="1.20.140.10">
    <property type="entry name" value="Butyryl-CoA Dehydrogenase, subunit A, domain 3"/>
    <property type="match status" value="1"/>
</dbReference>
<evidence type="ECO:0008006" key="17">
    <source>
        <dbReference type="Google" id="ProtNLM"/>
    </source>
</evidence>
<dbReference type="InterPro" id="IPR046373">
    <property type="entry name" value="Acyl-CoA_Oxase/DH_mid-dom_sf"/>
</dbReference>
<dbReference type="InterPro" id="IPR006091">
    <property type="entry name" value="Acyl-CoA_Oxase/DH_mid-dom"/>
</dbReference>
<dbReference type="Gene3D" id="2.40.110.10">
    <property type="entry name" value="Butyryl-CoA Dehydrogenase, subunit A, domain 2"/>
    <property type="match status" value="1"/>
</dbReference>
<dbReference type="InterPro" id="IPR037069">
    <property type="entry name" value="AcylCoA_DH/ox_N_sf"/>
</dbReference>
<evidence type="ECO:0000256" key="5">
    <source>
        <dbReference type="ARBA" id="ARBA00022827"/>
    </source>
</evidence>
<reference evidence="15" key="1">
    <citation type="submission" date="2022-11" db="EMBL/GenBank/DDBJ databases">
        <authorList>
            <person name="Scott C."/>
            <person name="Bruce N."/>
        </authorList>
    </citation>
    <scope>NUCLEOTIDE SEQUENCE</scope>
</reference>
<dbReference type="PANTHER" id="PTHR42807">
    <property type="entry name" value="GLUTARYL-COA DEHYDROGENASE, MITOCHONDRIAL"/>
    <property type="match status" value="1"/>
</dbReference>
<dbReference type="EMBL" id="CALLCH030000016">
    <property type="protein sequence ID" value="CAI4217566.1"/>
    <property type="molecule type" value="Genomic_DNA"/>
</dbReference>
<comment type="subcellular location">
    <subcellularLocation>
        <location evidence="2">Mitochondrion matrix</location>
    </subcellularLocation>
</comment>
<dbReference type="GO" id="GO:0005759">
    <property type="term" value="C:mitochondrial matrix"/>
    <property type="evidence" value="ECO:0007669"/>
    <property type="project" value="UniProtKB-SubCell"/>
</dbReference>
<dbReference type="Pfam" id="PF00441">
    <property type="entry name" value="Acyl-CoA_dh_1"/>
    <property type="match status" value="1"/>
</dbReference>
<dbReference type="InterPro" id="IPR000608">
    <property type="entry name" value="UBC"/>
</dbReference>
<comment type="caution">
    <text evidence="15">The sequence shown here is derived from an EMBL/GenBank/DDBJ whole genome shotgun (WGS) entry which is preliminary data.</text>
</comment>
<evidence type="ECO:0000256" key="10">
    <source>
        <dbReference type="SAM" id="MobiDB-lite"/>
    </source>
</evidence>
<dbReference type="FunFam" id="1.10.540.10:FF:000003">
    <property type="entry name" value="glutaryl-CoA dehydrogenase, mitochondrial"/>
    <property type="match status" value="1"/>
</dbReference>
<evidence type="ECO:0000256" key="1">
    <source>
        <dbReference type="ARBA" id="ARBA00001974"/>
    </source>
</evidence>
<accession>A0A9P1H7W7</accession>
<evidence type="ECO:0000259" key="12">
    <source>
        <dbReference type="Pfam" id="PF00441"/>
    </source>
</evidence>
<evidence type="ECO:0000256" key="9">
    <source>
        <dbReference type="RuleBase" id="RU362125"/>
    </source>
</evidence>
<evidence type="ECO:0000313" key="16">
    <source>
        <dbReference type="Proteomes" id="UP000838763"/>
    </source>
</evidence>
<keyword evidence="7 9" id="KW-0560">Oxidoreductase</keyword>
<evidence type="ECO:0000256" key="7">
    <source>
        <dbReference type="ARBA" id="ARBA00023002"/>
    </source>
</evidence>
<sequence length="606" mass="67630">MSIRASRFLAQRVTRGAGLLRPRIGLGVSRPMSTATDAPAFNWEDPLAVKAFLTEEEIAISETAERYCQEQLLPRVLQAYRDESYDPKILEEMGDMGLLGATIQGYGCAGVSTVAGGLITKAVERVDSGYRSGMSVQSSLVMGGIYEMGTAEQKEKYLPEMAKGKLIGAFGLTEPNHGSDPGSMETVAKPHPTKTGYYSISGSKTWITNSPIADVLLVWAKLQETGKIRGFLIDRDACPRHARDPRDQRQERAQGLHHRHDPPGWLPQRKQFKGNPLAKYQLIQKKLADAATDAAYGTVAAIQVGRLKDQGLATPEMISMVKRQNCDRALQNARVLQEIFGGNAVSDEYMIGRHVANLFVTQTYEGQSDIHALILGRAITGPGKLHLPFTCLSQPPVTWILSTLEPTKFSHDPKQTPTFLPDSIHERFDRTPRSRLLIIPPCHPKQWLSRESTRNSPTWAVTLPLLVLLVPLAKIFSTGKRRLWDLVTLRTLEASFSWQSISLPITPSSPQGQLHHPHLPPQHQLQWQHLPRHSTRPVEPGSDHFESPIPTYSMANWWPIVLLSICSMLTDPNPDDPLVPEIAHVYKTDRARYEATAREWTRKYAV</sequence>
<dbReference type="InterPro" id="IPR009100">
    <property type="entry name" value="AcylCoA_DH/oxidase_NM_dom_sf"/>
</dbReference>
<proteinExistence type="inferred from homology"/>
<protein>
    <recommendedName>
        <fullName evidence="17">Glutaryl-CoA dehydrogenase</fullName>
    </recommendedName>
</protein>
<dbReference type="InterPro" id="IPR009075">
    <property type="entry name" value="AcylCo_DH/oxidase_C"/>
</dbReference>
<dbReference type="GO" id="GO:0004361">
    <property type="term" value="F:glutaryl-CoA dehydrogenase activity"/>
    <property type="evidence" value="ECO:0007669"/>
    <property type="project" value="TreeGrafter"/>
</dbReference>
<evidence type="ECO:0000256" key="3">
    <source>
        <dbReference type="ARBA" id="ARBA00009347"/>
    </source>
</evidence>
<dbReference type="Proteomes" id="UP000838763">
    <property type="component" value="Unassembled WGS sequence"/>
</dbReference>
<feature type="compositionally biased region" description="Basic and acidic residues" evidence="10">
    <location>
        <begin position="240"/>
        <end position="254"/>
    </location>
</feature>
<dbReference type="PANTHER" id="PTHR42807:SF1">
    <property type="entry name" value="GLUTARYL-COA DEHYDROGENASE, MITOCHONDRIAL"/>
    <property type="match status" value="1"/>
</dbReference>
<feature type="domain" description="Acyl-CoA dehydrogenase/oxidase C-terminal" evidence="12">
    <location>
        <begin position="265"/>
        <end position="379"/>
    </location>
</feature>
<feature type="domain" description="Acyl-CoA oxidase/dehydrogenase middle" evidence="13">
    <location>
        <begin position="169"/>
        <end position="237"/>
    </location>
</feature>
<organism evidence="15 16">
    <name type="scientific">Parascedosporium putredinis</name>
    <dbReference type="NCBI Taxonomy" id="1442378"/>
    <lineage>
        <taxon>Eukaryota</taxon>
        <taxon>Fungi</taxon>
        <taxon>Dikarya</taxon>
        <taxon>Ascomycota</taxon>
        <taxon>Pezizomycotina</taxon>
        <taxon>Sordariomycetes</taxon>
        <taxon>Hypocreomycetidae</taxon>
        <taxon>Microascales</taxon>
        <taxon>Microascaceae</taxon>
        <taxon>Parascedosporium</taxon>
    </lineage>
</organism>
<evidence type="ECO:0000259" key="11">
    <source>
        <dbReference type="Pfam" id="PF00179"/>
    </source>
</evidence>
<name>A0A9P1H7W7_9PEZI</name>
<evidence type="ECO:0000259" key="13">
    <source>
        <dbReference type="Pfam" id="PF02770"/>
    </source>
</evidence>
<dbReference type="SUPFAM" id="SSF47203">
    <property type="entry name" value="Acyl-CoA dehydrogenase C-terminal domain-like"/>
    <property type="match status" value="1"/>
</dbReference>
<keyword evidence="5 9" id="KW-0274">FAD</keyword>
<dbReference type="AlphaFoldDB" id="A0A9P1H7W7"/>
<dbReference type="InterPro" id="IPR036250">
    <property type="entry name" value="AcylCo_DH-like_C"/>
</dbReference>
<keyword evidence="4 9" id="KW-0285">Flavoprotein</keyword>